<feature type="signal peptide" evidence="17">
    <location>
        <begin position="1"/>
        <end position="18"/>
    </location>
</feature>
<evidence type="ECO:0000256" key="2">
    <source>
        <dbReference type="ARBA" id="ARBA00004613"/>
    </source>
</evidence>
<gene>
    <name evidence="19" type="primary">LPMO9A</name>
</gene>
<dbReference type="GO" id="GO:0030245">
    <property type="term" value="P:cellulose catabolic process"/>
    <property type="evidence" value="ECO:0007669"/>
    <property type="project" value="UniProtKB-KW"/>
</dbReference>
<keyword evidence="10" id="KW-1015">Disulfide bond</keyword>
<dbReference type="Gene3D" id="2.70.50.70">
    <property type="match status" value="1"/>
</dbReference>
<dbReference type="PANTHER" id="PTHR33353:SF10">
    <property type="entry name" value="ENDO-BETA-1,4-GLUCANASE D"/>
    <property type="match status" value="1"/>
</dbReference>
<dbReference type="AlphaFoldDB" id="A0A2U8U9Q8"/>
<keyword evidence="12" id="KW-0624">Polysaccharide degradation</keyword>
<comment type="cofactor">
    <cofactor evidence="1">
        <name>Cu(2+)</name>
        <dbReference type="ChEBI" id="CHEBI:29036"/>
    </cofactor>
</comment>
<evidence type="ECO:0000256" key="7">
    <source>
        <dbReference type="ARBA" id="ARBA00023002"/>
    </source>
</evidence>
<dbReference type="PANTHER" id="PTHR33353">
    <property type="entry name" value="PUTATIVE (AFU_ORTHOLOGUE AFUA_1G12560)-RELATED"/>
    <property type="match status" value="1"/>
</dbReference>
<dbReference type="InterPro" id="IPR005103">
    <property type="entry name" value="AA9_LPMO"/>
</dbReference>
<evidence type="ECO:0000256" key="9">
    <source>
        <dbReference type="ARBA" id="ARBA00023033"/>
    </source>
</evidence>
<evidence type="ECO:0000256" key="15">
    <source>
        <dbReference type="ARBA" id="ARBA00047174"/>
    </source>
</evidence>
<evidence type="ECO:0000256" key="6">
    <source>
        <dbReference type="ARBA" id="ARBA00023001"/>
    </source>
</evidence>
<dbReference type="GO" id="GO:0005576">
    <property type="term" value="C:extracellular region"/>
    <property type="evidence" value="ECO:0007669"/>
    <property type="project" value="UniProtKB-SubCell"/>
</dbReference>
<name>A0A2U8U9Q8_9FUNG</name>
<reference evidence="19" key="1">
    <citation type="submission" date="2017-07" db="EMBL/GenBank/DDBJ databases">
        <title>Origin of fungal plant biomass degrading enzymes: Comparative enzyme profile studies of zoosporic, early lineage fungi.</title>
        <authorList>
            <person name="Lange L."/>
            <person name="Pilgaard B."/>
            <person name="Herbst F.-A."/>
            <person name="Barret K."/>
            <person name="Busk P.K."/>
            <person name="Pedersen A.G."/>
        </authorList>
    </citation>
    <scope>NUCLEOTIDE SEQUENCE</scope>
</reference>
<sequence length="317" mass="32896">MFSKVLLATALMASTVAAHTNFRGFLVGNQAVPTSDWGYCVRPVGSNSPIQDYTSSQMICNTVTGTAPGTCSAMPGDSVTMIWHEHSMTETIAVSGKHYGPIQAYMARIPDATQSSVTGLKWFKVYSRGLIRGGMDPGGQTTADADSTSGSGYAYWATQEANTNKGLIKFNLPCDLAPGDYLLRSELIALHAAGPGTNGAQVYTGCAQLRVGGSGTGNPSTVTDIKYSTSDPGIGINIHTTLNSYTPPGPAVYVPQTCSGGGGNTGGNPTTTTQRPVTTTTTTRQQQTTTTTTRAQTTTTQSSGQCAAKYAQCGGQG</sequence>
<dbReference type="GO" id="GO:0004497">
    <property type="term" value="F:monooxygenase activity"/>
    <property type="evidence" value="ECO:0007669"/>
    <property type="project" value="UniProtKB-KW"/>
</dbReference>
<evidence type="ECO:0000256" key="10">
    <source>
        <dbReference type="ARBA" id="ARBA00023157"/>
    </source>
</evidence>
<evidence type="ECO:0000256" key="8">
    <source>
        <dbReference type="ARBA" id="ARBA00023008"/>
    </source>
</evidence>
<keyword evidence="3" id="KW-0964">Secreted</keyword>
<feature type="chain" id="PRO_5016074278" description="lytic cellulose monooxygenase (C4-dehydrogenating)" evidence="17">
    <location>
        <begin position="19"/>
        <end position="317"/>
    </location>
</feature>
<feature type="region of interest" description="Disordered" evidence="16">
    <location>
        <begin position="258"/>
        <end position="301"/>
    </location>
</feature>
<evidence type="ECO:0000256" key="11">
    <source>
        <dbReference type="ARBA" id="ARBA00023277"/>
    </source>
</evidence>
<comment type="similarity">
    <text evidence="13">Belongs to the polysaccharide monooxygenase AA9 family.</text>
</comment>
<keyword evidence="7" id="KW-0560">Oxidoreductase</keyword>
<keyword evidence="8" id="KW-0186">Copper</keyword>
<evidence type="ECO:0000256" key="17">
    <source>
        <dbReference type="SAM" id="SignalP"/>
    </source>
</evidence>
<evidence type="ECO:0000259" key="18">
    <source>
        <dbReference type="Pfam" id="PF03443"/>
    </source>
</evidence>
<dbReference type="Pfam" id="PF03443">
    <property type="entry name" value="AA9"/>
    <property type="match status" value="1"/>
</dbReference>
<evidence type="ECO:0000256" key="13">
    <source>
        <dbReference type="ARBA" id="ARBA00044502"/>
    </source>
</evidence>
<evidence type="ECO:0000313" key="19">
    <source>
        <dbReference type="EMBL" id="AWM99282.1"/>
    </source>
</evidence>
<organism evidence="19">
    <name type="scientific">Rhizophlyctis rosea</name>
    <dbReference type="NCBI Taxonomy" id="64517"/>
    <lineage>
        <taxon>Eukaryota</taxon>
        <taxon>Fungi</taxon>
        <taxon>Fungi incertae sedis</taxon>
        <taxon>Chytridiomycota</taxon>
        <taxon>Chytridiomycota incertae sedis</taxon>
        <taxon>Chytridiomycetes</taxon>
        <taxon>Rhizophlyctidales</taxon>
        <taxon>Rhizophlyctidaceae</taxon>
        <taxon>Rhizophlyctis</taxon>
    </lineage>
</organism>
<proteinExistence type="inferred from homology"/>
<feature type="compositionally biased region" description="Low complexity" evidence="16">
    <location>
        <begin position="267"/>
        <end position="301"/>
    </location>
</feature>
<keyword evidence="6" id="KW-0136">Cellulose degradation</keyword>
<feature type="domain" description="Auxiliary Activity family 9 catalytic" evidence="18">
    <location>
        <begin position="19"/>
        <end position="242"/>
    </location>
</feature>
<dbReference type="EC" id="1.14.99.56" evidence="15"/>
<accession>A0A2U8U9Q8</accession>
<protein>
    <recommendedName>
        <fullName evidence="15">lytic cellulose monooxygenase (C4-dehydrogenating)</fullName>
        <ecNumber evidence="15">1.14.99.56</ecNumber>
    </recommendedName>
</protein>
<evidence type="ECO:0000256" key="4">
    <source>
        <dbReference type="ARBA" id="ARBA00022723"/>
    </source>
</evidence>
<dbReference type="SMR" id="A0A2U8U9Q8"/>
<dbReference type="GO" id="GO:0046872">
    <property type="term" value="F:metal ion binding"/>
    <property type="evidence" value="ECO:0007669"/>
    <property type="project" value="UniProtKB-KW"/>
</dbReference>
<evidence type="ECO:0000256" key="3">
    <source>
        <dbReference type="ARBA" id="ARBA00022525"/>
    </source>
</evidence>
<dbReference type="InterPro" id="IPR049892">
    <property type="entry name" value="AA9"/>
</dbReference>
<evidence type="ECO:0000256" key="14">
    <source>
        <dbReference type="ARBA" id="ARBA00045077"/>
    </source>
</evidence>
<dbReference type="CDD" id="cd21175">
    <property type="entry name" value="LPMO_AA9"/>
    <property type="match status" value="1"/>
</dbReference>
<evidence type="ECO:0000256" key="16">
    <source>
        <dbReference type="SAM" id="MobiDB-lite"/>
    </source>
</evidence>
<evidence type="ECO:0000256" key="1">
    <source>
        <dbReference type="ARBA" id="ARBA00001973"/>
    </source>
</evidence>
<keyword evidence="9 19" id="KW-0503">Monooxygenase</keyword>
<keyword evidence="11" id="KW-0119">Carbohydrate metabolism</keyword>
<comment type="catalytic activity">
    <reaction evidence="14">
        <text>[(1-&gt;4)-beta-D-glucosyl]n+m + reduced acceptor + O2 = 4-dehydro-beta-D-glucosyl-[(1-&gt;4)-beta-D-glucosyl]n-1 + [(1-&gt;4)-beta-D-glucosyl]m + acceptor + H2O.</text>
        <dbReference type="EC" id="1.14.99.56"/>
    </reaction>
</comment>
<comment type="subcellular location">
    <subcellularLocation>
        <location evidence="2">Secreted</location>
    </subcellularLocation>
</comment>
<evidence type="ECO:0000256" key="5">
    <source>
        <dbReference type="ARBA" id="ARBA00022729"/>
    </source>
</evidence>
<keyword evidence="5 17" id="KW-0732">Signal</keyword>
<evidence type="ECO:0000256" key="12">
    <source>
        <dbReference type="ARBA" id="ARBA00023326"/>
    </source>
</evidence>
<dbReference type="EMBL" id="MF432148">
    <property type="protein sequence ID" value="AWM99282.1"/>
    <property type="molecule type" value="Genomic_DNA"/>
</dbReference>
<keyword evidence="4" id="KW-0479">Metal-binding</keyword>